<name>A0A240EPH8_9VIBR</name>
<feature type="domain" description="HTH luxR-type" evidence="4">
    <location>
        <begin position="30"/>
        <end position="94"/>
    </location>
</feature>
<evidence type="ECO:0000256" key="1">
    <source>
        <dbReference type="ARBA" id="ARBA00023015"/>
    </source>
</evidence>
<keyword evidence="3" id="KW-0804">Transcription</keyword>
<evidence type="ECO:0000256" key="2">
    <source>
        <dbReference type="ARBA" id="ARBA00023125"/>
    </source>
</evidence>
<keyword evidence="2" id="KW-0238">DNA-binding</keyword>
<dbReference type="PROSITE" id="PS00622">
    <property type="entry name" value="HTH_LUXR_1"/>
    <property type="match status" value="1"/>
</dbReference>
<dbReference type="PRINTS" id="PR00038">
    <property type="entry name" value="HTHLUXR"/>
</dbReference>
<dbReference type="Pfam" id="PF00196">
    <property type="entry name" value="GerE"/>
    <property type="match status" value="1"/>
</dbReference>
<evidence type="ECO:0000313" key="6">
    <source>
        <dbReference type="Proteomes" id="UP000219336"/>
    </source>
</evidence>
<evidence type="ECO:0000256" key="3">
    <source>
        <dbReference type="ARBA" id="ARBA00023163"/>
    </source>
</evidence>
<gene>
    <name evidence="5" type="primary">fixJ</name>
    <name evidence="5" type="ORF">VTH8203_03553</name>
</gene>
<keyword evidence="1" id="KW-0805">Transcription regulation</keyword>
<dbReference type="PANTHER" id="PTHR44688">
    <property type="entry name" value="DNA-BINDING TRANSCRIPTIONAL ACTIVATOR DEVR_DOSR"/>
    <property type="match status" value="1"/>
</dbReference>
<evidence type="ECO:0000259" key="4">
    <source>
        <dbReference type="PROSITE" id="PS50043"/>
    </source>
</evidence>
<dbReference type="EMBL" id="OANU01000080">
    <property type="protein sequence ID" value="SNX49905.1"/>
    <property type="molecule type" value="Genomic_DNA"/>
</dbReference>
<organism evidence="5 6">
    <name type="scientific">Vibrio thalassae</name>
    <dbReference type="NCBI Taxonomy" id="1243014"/>
    <lineage>
        <taxon>Bacteria</taxon>
        <taxon>Pseudomonadati</taxon>
        <taxon>Pseudomonadota</taxon>
        <taxon>Gammaproteobacteria</taxon>
        <taxon>Vibrionales</taxon>
        <taxon>Vibrionaceae</taxon>
        <taxon>Vibrio</taxon>
    </lineage>
</organism>
<reference evidence="6" key="1">
    <citation type="submission" date="2016-06" db="EMBL/GenBank/DDBJ databases">
        <authorList>
            <person name="Rodrigo-Torres L."/>
            <person name="Arahal R.D."/>
            <person name="Lucena T."/>
        </authorList>
    </citation>
    <scope>NUCLEOTIDE SEQUENCE [LARGE SCALE GENOMIC DNA]</scope>
    <source>
        <strain evidence="6">CECT8203</strain>
    </source>
</reference>
<dbReference type="AlphaFoldDB" id="A0A240EPH8"/>
<dbReference type="CDD" id="cd06170">
    <property type="entry name" value="LuxR_C_like"/>
    <property type="match status" value="1"/>
</dbReference>
<sequence length="94" mass="10751">MPYLVKGETIASTVKQISAYVNQQASQDRVESSLKKLSEREREVAKLLLAGFSNNYIAYEFGISEKTVSTFKRRVFSKLQVKSIIELSNRIQFD</sequence>
<keyword evidence="6" id="KW-1185">Reference proteome</keyword>
<dbReference type="PANTHER" id="PTHR44688:SF16">
    <property type="entry name" value="DNA-BINDING TRANSCRIPTIONAL ACTIVATOR DEVR_DOSR"/>
    <property type="match status" value="1"/>
</dbReference>
<protein>
    <submittedName>
        <fullName evidence="5">Transcriptional regulatory protein FixJ</fullName>
    </submittedName>
</protein>
<dbReference type="PROSITE" id="PS50043">
    <property type="entry name" value="HTH_LUXR_2"/>
    <property type="match status" value="1"/>
</dbReference>
<dbReference type="InterPro" id="IPR000792">
    <property type="entry name" value="Tscrpt_reg_LuxR_C"/>
</dbReference>
<dbReference type="Gene3D" id="1.10.10.10">
    <property type="entry name" value="Winged helix-like DNA-binding domain superfamily/Winged helix DNA-binding domain"/>
    <property type="match status" value="1"/>
</dbReference>
<evidence type="ECO:0000313" key="5">
    <source>
        <dbReference type="EMBL" id="SNX49905.1"/>
    </source>
</evidence>
<dbReference type="RefSeq" id="WP_096994881.1">
    <property type="nucleotide sequence ID" value="NZ_JBHSII010000009.1"/>
</dbReference>
<dbReference type="OrthoDB" id="9812358at2"/>
<dbReference type="SUPFAM" id="SSF46894">
    <property type="entry name" value="C-terminal effector domain of the bipartite response regulators"/>
    <property type="match status" value="1"/>
</dbReference>
<proteinExistence type="predicted"/>
<accession>A0A240EPH8</accession>
<dbReference type="GO" id="GO:0003677">
    <property type="term" value="F:DNA binding"/>
    <property type="evidence" value="ECO:0007669"/>
    <property type="project" value="UniProtKB-KW"/>
</dbReference>
<dbReference type="Proteomes" id="UP000219336">
    <property type="component" value="Unassembled WGS sequence"/>
</dbReference>
<dbReference type="InterPro" id="IPR036388">
    <property type="entry name" value="WH-like_DNA-bd_sf"/>
</dbReference>
<dbReference type="SMART" id="SM00421">
    <property type="entry name" value="HTH_LUXR"/>
    <property type="match status" value="1"/>
</dbReference>
<dbReference type="InterPro" id="IPR016032">
    <property type="entry name" value="Sig_transdc_resp-reg_C-effctor"/>
</dbReference>
<dbReference type="GO" id="GO:0006355">
    <property type="term" value="P:regulation of DNA-templated transcription"/>
    <property type="evidence" value="ECO:0007669"/>
    <property type="project" value="InterPro"/>
</dbReference>